<name>A0A371EHN5_MUCPR</name>
<proteinExistence type="predicted"/>
<evidence type="ECO:0000313" key="2">
    <source>
        <dbReference type="Proteomes" id="UP000257109"/>
    </source>
</evidence>
<reference evidence="1" key="1">
    <citation type="submission" date="2018-05" db="EMBL/GenBank/DDBJ databases">
        <title>Draft genome of Mucuna pruriens seed.</title>
        <authorList>
            <person name="Nnadi N.E."/>
            <person name="Vos R."/>
            <person name="Hasami M.H."/>
            <person name="Devisetty U.K."/>
            <person name="Aguiy J.C."/>
        </authorList>
    </citation>
    <scope>NUCLEOTIDE SEQUENCE [LARGE SCALE GENOMIC DNA]</scope>
    <source>
        <strain evidence="1">JCA_2017</strain>
    </source>
</reference>
<sequence>RDKSITLEKKNGGFVTFGDTRRFKHNLLSINCSVTMAMKCNLNQQDARLRKHKLERLCSLELEKRTNTMSI</sequence>
<dbReference type="EMBL" id="QJKJ01013839">
    <property type="protein sequence ID" value="RDX65553.1"/>
    <property type="molecule type" value="Genomic_DNA"/>
</dbReference>
<feature type="non-terminal residue" evidence="1">
    <location>
        <position position="1"/>
    </location>
</feature>
<dbReference type="Proteomes" id="UP000257109">
    <property type="component" value="Unassembled WGS sequence"/>
</dbReference>
<organism evidence="1 2">
    <name type="scientific">Mucuna pruriens</name>
    <name type="common">Velvet bean</name>
    <name type="synonym">Dolichos pruriens</name>
    <dbReference type="NCBI Taxonomy" id="157652"/>
    <lineage>
        <taxon>Eukaryota</taxon>
        <taxon>Viridiplantae</taxon>
        <taxon>Streptophyta</taxon>
        <taxon>Embryophyta</taxon>
        <taxon>Tracheophyta</taxon>
        <taxon>Spermatophyta</taxon>
        <taxon>Magnoliopsida</taxon>
        <taxon>eudicotyledons</taxon>
        <taxon>Gunneridae</taxon>
        <taxon>Pentapetalae</taxon>
        <taxon>rosids</taxon>
        <taxon>fabids</taxon>
        <taxon>Fabales</taxon>
        <taxon>Fabaceae</taxon>
        <taxon>Papilionoideae</taxon>
        <taxon>50 kb inversion clade</taxon>
        <taxon>NPAAA clade</taxon>
        <taxon>indigoferoid/millettioid clade</taxon>
        <taxon>Phaseoleae</taxon>
        <taxon>Mucuna</taxon>
    </lineage>
</organism>
<dbReference type="AlphaFoldDB" id="A0A371EHN5"/>
<keyword evidence="2" id="KW-1185">Reference proteome</keyword>
<evidence type="ECO:0000313" key="1">
    <source>
        <dbReference type="EMBL" id="RDX65553.1"/>
    </source>
</evidence>
<protein>
    <submittedName>
        <fullName evidence="1">Uncharacterized protein</fullName>
    </submittedName>
</protein>
<gene>
    <name evidence="1" type="ORF">CR513_55783</name>
</gene>
<accession>A0A371EHN5</accession>
<comment type="caution">
    <text evidence="1">The sequence shown here is derived from an EMBL/GenBank/DDBJ whole genome shotgun (WGS) entry which is preliminary data.</text>
</comment>